<protein>
    <submittedName>
        <fullName evidence="1">Uncharacterized protein</fullName>
    </submittedName>
</protein>
<accession>A0A0E9QUX1</accession>
<evidence type="ECO:0000313" key="1">
    <source>
        <dbReference type="EMBL" id="JAH20070.1"/>
    </source>
</evidence>
<proteinExistence type="predicted"/>
<dbReference type="EMBL" id="GBXM01088507">
    <property type="protein sequence ID" value="JAH20070.1"/>
    <property type="molecule type" value="Transcribed_RNA"/>
</dbReference>
<reference evidence="1" key="1">
    <citation type="submission" date="2014-11" db="EMBL/GenBank/DDBJ databases">
        <authorList>
            <person name="Amaro Gonzalez C."/>
        </authorList>
    </citation>
    <scope>NUCLEOTIDE SEQUENCE</scope>
</reference>
<dbReference type="AlphaFoldDB" id="A0A0E9QUX1"/>
<sequence>MRDGLLFVAAKRIRLQEPEALTSPSVCS</sequence>
<reference evidence="1" key="2">
    <citation type="journal article" date="2015" name="Fish Shellfish Immunol.">
        <title>Early steps in the European eel (Anguilla anguilla)-Vibrio vulnificus interaction in the gills: Role of the RtxA13 toxin.</title>
        <authorList>
            <person name="Callol A."/>
            <person name="Pajuelo D."/>
            <person name="Ebbesson L."/>
            <person name="Teles M."/>
            <person name="MacKenzie S."/>
            <person name="Amaro C."/>
        </authorList>
    </citation>
    <scope>NUCLEOTIDE SEQUENCE</scope>
</reference>
<organism evidence="1">
    <name type="scientific">Anguilla anguilla</name>
    <name type="common">European freshwater eel</name>
    <name type="synonym">Muraena anguilla</name>
    <dbReference type="NCBI Taxonomy" id="7936"/>
    <lineage>
        <taxon>Eukaryota</taxon>
        <taxon>Metazoa</taxon>
        <taxon>Chordata</taxon>
        <taxon>Craniata</taxon>
        <taxon>Vertebrata</taxon>
        <taxon>Euteleostomi</taxon>
        <taxon>Actinopterygii</taxon>
        <taxon>Neopterygii</taxon>
        <taxon>Teleostei</taxon>
        <taxon>Anguilliformes</taxon>
        <taxon>Anguillidae</taxon>
        <taxon>Anguilla</taxon>
    </lineage>
</organism>
<name>A0A0E9QUX1_ANGAN</name>